<comment type="caution">
    <text evidence="1">The sequence shown here is derived from an EMBL/GenBank/DDBJ whole genome shotgun (WGS) entry which is preliminary data.</text>
</comment>
<keyword evidence="2" id="KW-1185">Reference proteome</keyword>
<evidence type="ECO:0000313" key="1">
    <source>
        <dbReference type="EMBL" id="GAA0874083.1"/>
    </source>
</evidence>
<reference evidence="2" key="1">
    <citation type="journal article" date="2019" name="Int. J. Syst. Evol. Microbiol.">
        <title>The Global Catalogue of Microorganisms (GCM) 10K type strain sequencing project: providing services to taxonomists for standard genome sequencing and annotation.</title>
        <authorList>
            <consortium name="The Broad Institute Genomics Platform"/>
            <consortium name="The Broad Institute Genome Sequencing Center for Infectious Disease"/>
            <person name="Wu L."/>
            <person name="Ma J."/>
        </authorList>
    </citation>
    <scope>NUCLEOTIDE SEQUENCE [LARGE SCALE GENOMIC DNA]</scope>
    <source>
        <strain evidence="2">JCM 16083</strain>
    </source>
</reference>
<proteinExistence type="predicted"/>
<organism evidence="1 2">
    <name type="scientific">Wandonia haliotis</name>
    <dbReference type="NCBI Taxonomy" id="574963"/>
    <lineage>
        <taxon>Bacteria</taxon>
        <taxon>Pseudomonadati</taxon>
        <taxon>Bacteroidota</taxon>
        <taxon>Flavobacteriia</taxon>
        <taxon>Flavobacteriales</taxon>
        <taxon>Crocinitomicaceae</taxon>
        <taxon>Wandonia</taxon>
    </lineage>
</organism>
<sequence>MKLNYKIIWVEDKIDTRPFLSLIENVKSHLENEFFNVHIDTAEDFDEFKEKYEDSQTYDLIITDLNLNESHGNEVIDFIRDEKHILTEIFFYSANSELSTTKLANSSRITFYQLDGQDYHKELQNSIIEVINLTIAKFQNIVTMRGMIMQETSSLDLKMEEIVRKQLSNPYLEEHITPLLNTIFDNIFANAKEKYERAEKRKVKDILRDNVLFNSSQKIFALGAILEIMKEENFASKYNDEVILIRNQFAHSELKKNEQGKEFFKVKGEEVYFDKDFCKKIRRDLNNYINKINTIEKKIKSVK</sequence>
<dbReference type="RefSeq" id="WP_343784774.1">
    <property type="nucleotide sequence ID" value="NZ_BAAAFH010000003.1"/>
</dbReference>
<dbReference type="Gene3D" id="3.40.50.2300">
    <property type="match status" value="1"/>
</dbReference>
<evidence type="ECO:0000313" key="2">
    <source>
        <dbReference type="Proteomes" id="UP001501126"/>
    </source>
</evidence>
<dbReference type="InterPro" id="IPR011006">
    <property type="entry name" value="CheY-like_superfamily"/>
</dbReference>
<protein>
    <recommendedName>
        <fullName evidence="3">Response regulatory domain-containing protein</fullName>
    </recommendedName>
</protein>
<dbReference type="SUPFAM" id="SSF52172">
    <property type="entry name" value="CheY-like"/>
    <property type="match status" value="1"/>
</dbReference>
<dbReference type="EMBL" id="BAAAFH010000003">
    <property type="protein sequence ID" value="GAA0874083.1"/>
    <property type="molecule type" value="Genomic_DNA"/>
</dbReference>
<gene>
    <name evidence="1" type="ORF">GCM10009118_04910</name>
</gene>
<name>A0ABP3Y073_9FLAO</name>
<dbReference type="Proteomes" id="UP001501126">
    <property type="component" value="Unassembled WGS sequence"/>
</dbReference>
<evidence type="ECO:0008006" key="3">
    <source>
        <dbReference type="Google" id="ProtNLM"/>
    </source>
</evidence>
<accession>A0ABP3Y073</accession>